<evidence type="ECO:0000259" key="10">
    <source>
        <dbReference type="Pfam" id="PF01138"/>
    </source>
</evidence>
<dbReference type="GO" id="GO:0016075">
    <property type="term" value="P:rRNA catabolic process"/>
    <property type="evidence" value="ECO:0007669"/>
    <property type="project" value="TreeGrafter"/>
</dbReference>
<dbReference type="CDD" id="cd11366">
    <property type="entry name" value="RNase_PH_archRRP41"/>
    <property type="match status" value="1"/>
</dbReference>
<dbReference type="SUPFAM" id="SSF55666">
    <property type="entry name" value="Ribonuclease PH domain 2-like"/>
    <property type="match status" value="1"/>
</dbReference>
<dbReference type="NCBIfam" id="TIGR02065">
    <property type="entry name" value="ECX1"/>
    <property type="match status" value="1"/>
</dbReference>
<dbReference type="PANTHER" id="PTHR11953:SF0">
    <property type="entry name" value="EXOSOME COMPLEX COMPONENT RRP41"/>
    <property type="match status" value="1"/>
</dbReference>
<dbReference type="EC" id="3.1.13.-" evidence="9"/>
<comment type="subunit">
    <text evidence="8 9">Component of the archaeal exosome complex. Forms a hexameric ring-like arrangement composed of 3 Rrp41-Rrp42 heterodimers. The hexameric ring associates with a trimer of Rrp4 and/or Csl4 subunits.</text>
</comment>
<comment type="caution">
    <text evidence="12">The sequence shown here is derived from an EMBL/GenBank/DDBJ whole genome shotgun (WGS) entry which is preliminary data.</text>
</comment>
<comment type="function">
    <text evidence="7">Catalytic component of the exosome, which is a complex involved in RNA degradation. Has 3'-&gt;5' exoribonuclease activity. Can also synthesize heteromeric RNA-tails.</text>
</comment>
<keyword evidence="3 9" id="KW-0540">Nuclease</keyword>
<dbReference type="GO" id="GO:0000177">
    <property type="term" value="C:cytoplasmic exosome (RNase complex)"/>
    <property type="evidence" value="ECO:0007669"/>
    <property type="project" value="TreeGrafter"/>
</dbReference>
<dbReference type="HAMAP" id="MF_00591">
    <property type="entry name" value="Exosome_Rrp41"/>
    <property type="match status" value="1"/>
</dbReference>
<evidence type="ECO:0000256" key="9">
    <source>
        <dbReference type="HAMAP-Rule" id="MF_00591"/>
    </source>
</evidence>
<dbReference type="EMBL" id="MSDW01000001">
    <property type="protein sequence ID" value="OKY78465.1"/>
    <property type="molecule type" value="Genomic_DNA"/>
</dbReference>
<dbReference type="Gene3D" id="3.30.230.70">
    <property type="entry name" value="GHMP Kinase, N-terminal domain"/>
    <property type="match status" value="1"/>
</dbReference>
<dbReference type="GO" id="GO:0000175">
    <property type="term" value="F:3'-5'-RNA exonuclease activity"/>
    <property type="evidence" value="ECO:0007669"/>
    <property type="project" value="UniProtKB-UniRule"/>
</dbReference>
<dbReference type="Proteomes" id="UP000185744">
    <property type="component" value="Unassembled WGS sequence"/>
</dbReference>
<feature type="domain" description="Exoribonuclease phosphorolytic" evidence="11">
    <location>
        <begin position="157"/>
        <end position="222"/>
    </location>
</feature>
<evidence type="ECO:0000259" key="11">
    <source>
        <dbReference type="Pfam" id="PF03725"/>
    </source>
</evidence>
<evidence type="ECO:0000256" key="8">
    <source>
        <dbReference type="ARBA" id="ARBA00062149"/>
    </source>
</evidence>
<dbReference type="InterPro" id="IPR001247">
    <property type="entry name" value="ExoRNase_PH_dom1"/>
</dbReference>
<evidence type="ECO:0000256" key="6">
    <source>
        <dbReference type="ARBA" id="ARBA00022839"/>
    </source>
</evidence>
<name>A0A1Q6DVS6_METT1</name>
<dbReference type="InterPro" id="IPR036345">
    <property type="entry name" value="ExoRNase_PH_dom2_sf"/>
</dbReference>
<gene>
    <name evidence="9" type="primary">rrp41</name>
    <name evidence="12" type="ORF">BTN85_0956</name>
</gene>
<dbReference type="Pfam" id="PF03725">
    <property type="entry name" value="RNase_PH_C"/>
    <property type="match status" value="1"/>
</dbReference>
<proteinExistence type="inferred from homology"/>
<organism evidence="12 13">
    <name type="scientific">Methanohalarchaeum thermophilum</name>
    <dbReference type="NCBI Taxonomy" id="1903181"/>
    <lineage>
        <taxon>Archaea</taxon>
        <taxon>Methanobacteriati</taxon>
        <taxon>Methanobacteriota</taxon>
        <taxon>Methanonatronarchaeia</taxon>
        <taxon>Methanonatronarchaeales</taxon>
        <taxon>Methanonatronarchaeaceae</taxon>
        <taxon>Candidatus Methanohalarchaeum</taxon>
    </lineage>
</organism>
<dbReference type="AlphaFoldDB" id="A0A1Q6DVS6"/>
<keyword evidence="4 9" id="KW-0378">Hydrolase</keyword>
<dbReference type="Pfam" id="PF01138">
    <property type="entry name" value="RNase_PH"/>
    <property type="match status" value="1"/>
</dbReference>
<dbReference type="InParanoid" id="A0A1Q6DVS6"/>
<dbReference type="InterPro" id="IPR020568">
    <property type="entry name" value="Ribosomal_Su5_D2-typ_SF"/>
</dbReference>
<dbReference type="FunFam" id="3.30.230.70:FF:000004">
    <property type="entry name" value="Exosome complex component Rrp41"/>
    <property type="match status" value="1"/>
</dbReference>
<feature type="domain" description="Exoribonuclease phosphorolytic" evidence="10">
    <location>
        <begin position="25"/>
        <end position="154"/>
    </location>
</feature>
<evidence type="ECO:0000256" key="3">
    <source>
        <dbReference type="ARBA" id="ARBA00022722"/>
    </source>
</evidence>
<keyword evidence="2 9" id="KW-0963">Cytoplasm</keyword>
<dbReference type="GO" id="GO:0003723">
    <property type="term" value="F:RNA binding"/>
    <property type="evidence" value="ECO:0007669"/>
    <property type="project" value="TreeGrafter"/>
</dbReference>
<keyword evidence="13" id="KW-1185">Reference proteome</keyword>
<comment type="similarity">
    <text evidence="9">Belongs to the RNase PH family. Rrp41 subfamily.</text>
</comment>
<dbReference type="InterPro" id="IPR015847">
    <property type="entry name" value="ExoRNase_PH_dom2"/>
</dbReference>
<evidence type="ECO:0000256" key="2">
    <source>
        <dbReference type="ARBA" id="ARBA00022490"/>
    </source>
</evidence>
<accession>A0A1Q6DVS6</accession>
<evidence type="ECO:0000256" key="1">
    <source>
        <dbReference type="ARBA" id="ARBA00004496"/>
    </source>
</evidence>
<comment type="function">
    <text evidence="9">Catalytic component of the exosome, which is a complex involved in RNA degradation. Has 3'-&gt;5' exoribonuclease activity. Can also synthesize heteropolymeric RNA-tails.</text>
</comment>
<evidence type="ECO:0000256" key="4">
    <source>
        <dbReference type="ARBA" id="ARBA00022801"/>
    </source>
</evidence>
<dbReference type="InterPro" id="IPR011807">
    <property type="entry name" value="Rrp41"/>
</dbReference>
<protein>
    <recommendedName>
        <fullName evidence="9">Exosome complex component Rrp41</fullName>
        <ecNumber evidence="9">3.1.13.-</ecNumber>
    </recommendedName>
</protein>
<dbReference type="GO" id="GO:0000956">
    <property type="term" value="P:nuclear-transcribed mRNA catabolic process"/>
    <property type="evidence" value="ECO:0007669"/>
    <property type="project" value="UniProtKB-ARBA"/>
</dbReference>
<keyword evidence="5 9" id="KW-0271">Exosome</keyword>
<comment type="subcellular location">
    <subcellularLocation>
        <location evidence="1 9">Cytoplasm</location>
    </subcellularLocation>
</comment>
<dbReference type="STRING" id="1903181.BTN85_0956"/>
<evidence type="ECO:0000313" key="12">
    <source>
        <dbReference type="EMBL" id="OKY78465.1"/>
    </source>
</evidence>
<dbReference type="GO" id="GO:0010467">
    <property type="term" value="P:gene expression"/>
    <property type="evidence" value="ECO:0007669"/>
    <property type="project" value="UniProtKB-ARBA"/>
</dbReference>
<keyword evidence="6 9" id="KW-0269">Exonuclease</keyword>
<dbReference type="PANTHER" id="PTHR11953">
    <property type="entry name" value="EXOSOME COMPLEX COMPONENT"/>
    <property type="match status" value="1"/>
</dbReference>
<dbReference type="InterPro" id="IPR050080">
    <property type="entry name" value="RNase_PH"/>
</dbReference>
<evidence type="ECO:0000256" key="7">
    <source>
        <dbReference type="ARBA" id="ARBA00058924"/>
    </source>
</evidence>
<evidence type="ECO:0000313" key="13">
    <source>
        <dbReference type="Proteomes" id="UP000185744"/>
    </source>
</evidence>
<reference evidence="12" key="1">
    <citation type="submission" date="2016-12" db="EMBL/GenBank/DDBJ databases">
        <title>Discovery of methanogenic haloarchaea.</title>
        <authorList>
            <person name="Sorokin D.Y."/>
            <person name="Makarova K.S."/>
            <person name="Abbas B."/>
            <person name="Ferrer M."/>
            <person name="Golyshin P.N."/>
        </authorList>
    </citation>
    <scope>NUCLEOTIDE SEQUENCE [LARGE SCALE GENOMIC DNA]</scope>
    <source>
        <strain evidence="12">HMET1</strain>
    </source>
</reference>
<dbReference type="InterPro" id="IPR027408">
    <property type="entry name" value="PNPase/RNase_PH_dom_sf"/>
</dbReference>
<sequence length="241" mass="26673">MVKVEKPDEFIDEEGKRVDGRDLNELRPVKIEANVLNRADGSCYIELGDNKIYAAVYGPREVHPRHLQEPDRAIVRYKYSMAPFSVSDRKRPGPGRRSKEISKVSEEALESAIFLEKYPKSVIDVFVEIVESAAGTRTTSLTAASVACADAGIPMRDLIASCASGKIDEEIVLDLNEPEDNHGDADVPVAMMPRTEDITLLQMDGDLTAEEIDEAIDLAKEGCKQLYEEQKNALKSKYGGK</sequence>
<evidence type="ECO:0000256" key="5">
    <source>
        <dbReference type="ARBA" id="ARBA00022835"/>
    </source>
</evidence>
<dbReference type="SUPFAM" id="SSF54211">
    <property type="entry name" value="Ribosomal protein S5 domain 2-like"/>
    <property type="match status" value="1"/>
</dbReference>